<sequence>MGNIEIIGLHGLPEFDISHDLPKLIYESSLSSTGGIKSGDVIVVTQKIVSKVEGMVRDLLDVIPTSEASELADKLGKDPRLVQMILEQSSEIVRTDFDRGVLITESIHGFICANAGIDSSNIEGDTKIALLPRDSNASAKKILKDLKNLSGIDSIGVIISDTFGRPWRDGHVNFAIGCAGMSPYIDYKDTIDAVGKVLKVTTIAVADELAAASELVTGKSLNIPVVLIRGCEFKPEGLVEESLLRPKENDLFR</sequence>
<dbReference type="InterPro" id="IPR008225">
    <property type="entry name" value="F420-0_g-glutamyl_ligase"/>
</dbReference>
<evidence type="ECO:0000256" key="1">
    <source>
        <dbReference type="ARBA" id="ARBA00022598"/>
    </source>
</evidence>
<keyword evidence="3" id="KW-0547">Nucleotide-binding</keyword>
<keyword evidence="2" id="KW-0479">Metal-binding</keyword>
<accession>A0A381YMB3</accession>
<feature type="domain" description="Coenzyme F420:L-glutamate ligase-like" evidence="8">
    <location>
        <begin position="13"/>
        <end position="230"/>
    </location>
</feature>
<dbReference type="PANTHER" id="PTHR47917">
    <property type="match status" value="1"/>
</dbReference>
<proteinExistence type="predicted"/>
<keyword evidence="6" id="KW-0342">GTP-binding</keyword>
<dbReference type="AlphaFoldDB" id="A0A381YMB3"/>
<keyword evidence="1" id="KW-0436">Ligase</keyword>
<dbReference type="Pfam" id="PF01996">
    <property type="entry name" value="F420_ligase"/>
    <property type="match status" value="1"/>
</dbReference>
<dbReference type="InterPro" id="IPR002847">
    <property type="entry name" value="F420-0_gamma-glut_ligase-dom"/>
</dbReference>
<evidence type="ECO:0000256" key="5">
    <source>
        <dbReference type="ARBA" id="ARBA00022958"/>
    </source>
</evidence>
<gene>
    <name evidence="9" type="ORF">METZ01_LOCUS130517</name>
</gene>
<evidence type="ECO:0000256" key="7">
    <source>
        <dbReference type="ARBA" id="ARBA00023211"/>
    </source>
</evidence>
<evidence type="ECO:0000256" key="2">
    <source>
        <dbReference type="ARBA" id="ARBA00022723"/>
    </source>
</evidence>
<dbReference type="Gene3D" id="3.90.1660.10">
    <property type="entry name" value="CofE-like domain"/>
    <property type="match status" value="1"/>
</dbReference>
<keyword evidence="5" id="KW-0630">Potassium</keyword>
<protein>
    <recommendedName>
        <fullName evidence="8">Coenzyme F420:L-glutamate ligase-like domain-containing protein</fullName>
    </recommendedName>
</protein>
<evidence type="ECO:0000313" key="9">
    <source>
        <dbReference type="EMBL" id="SVA77663.1"/>
    </source>
</evidence>
<reference evidence="9" key="1">
    <citation type="submission" date="2018-05" db="EMBL/GenBank/DDBJ databases">
        <authorList>
            <person name="Lanie J.A."/>
            <person name="Ng W.-L."/>
            <person name="Kazmierczak K.M."/>
            <person name="Andrzejewski T.M."/>
            <person name="Davidsen T.M."/>
            <person name="Wayne K.J."/>
            <person name="Tettelin H."/>
            <person name="Glass J.I."/>
            <person name="Rusch D."/>
            <person name="Podicherti R."/>
            <person name="Tsui H.-C.T."/>
            <person name="Winkler M.E."/>
        </authorList>
    </citation>
    <scope>NUCLEOTIDE SEQUENCE</scope>
</reference>
<evidence type="ECO:0000256" key="4">
    <source>
        <dbReference type="ARBA" id="ARBA00022842"/>
    </source>
</evidence>
<name>A0A381YMB3_9ZZZZ</name>
<dbReference type="SUPFAM" id="SSF144010">
    <property type="entry name" value="CofE-like"/>
    <property type="match status" value="1"/>
</dbReference>
<dbReference type="GO" id="GO:0046872">
    <property type="term" value="F:metal ion binding"/>
    <property type="evidence" value="ECO:0007669"/>
    <property type="project" value="UniProtKB-KW"/>
</dbReference>
<organism evidence="9">
    <name type="scientific">marine metagenome</name>
    <dbReference type="NCBI Taxonomy" id="408172"/>
    <lineage>
        <taxon>unclassified sequences</taxon>
        <taxon>metagenomes</taxon>
        <taxon>ecological metagenomes</taxon>
    </lineage>
</organism>
<dbReference type="GO" id="GO:0052618">
    <property type="term" value="F:coenzyme F420-0:L-glutamate ligase activity"/>
    <property type="evidence" value="ECO:0007669"/>
    <property type="project" value="TreeGrafter"/>
</dbReference>
<dbReference type="EMBL" id="UINC01018480">
    <property type="protein sequence ID" value="SVA77663.1"/>
    <property type="molecule type" value="Genomic_DNA"/>
</dbReference>
<evidence type="ECO:0000259" key="8">
    <source>
        <dbReference type="Pfam" id="PF01996"/>
    </source>
</evidence>
<dbReference type="PANTHER" id="PTHR47917:SF1">
    <property type="entry name" value="COENZYME F420:L-GLUTAMATE LIGASE"/>
    <property type="match status" value="1"/>
</dbReference>
<evidence type="ECO:0000256" key="6">
    <source>
        <dbReference type="ARBA" id="ARBA00023134"/>
    </source>
</evidence>
<evidence type="ECO:0000256" key="3">
    <source>
        <dbReference type="ARBA" id="ARBA00022741"/>
    </source>
</evidence>
<dbReference type="Gene3D" id="3.30.1330.100">
    <property type="entry name" value="CofE-like"/>
    <property type="match status" value="1"/>
</dbReference>
<dbReference type="NCBIfam" id="TIGR01916">
    <property type="entry name" value="F420_cofE"/>
    <property type="match status" value="1"/>
</dbReference>
<dbReference type="GO" id="GO:0005525">
    <property type="term" value="F:GTP binding"/>
    <property type="evidence" value="ECO:0007669"/>
    <property type="project" value="UniProtKB-KW"/>
</dbReference>
<keyword evidence="4" id="KW-0460">Magnesium</keyword>
<keyword evidence="7" id="KW-0464">Manganese</keyword>